<feature type="region of interest" description="Disordered" evidence="1">
    <location>
        <begin position="267"/>
        <end position="291"/>
    </location>
</feature>
<gene>
    <name evidence="3" type="ORF">SteCoe_33076</name>
</gene>
<feature type="compositionally biased region" description="Basic and acidic residues" evidence="1">
    <location>
        <begin position="347"/>
        <end position="415"/>
    </location>
</feature>
<dbReference type="PROSITE" id="PS00028">
    <property type="entry name" value="ZINC_FINGER_C2H2_1"/>
    <property type="match status" value="2"/>
</dbReference>
<dbReference type="SMART" id="SM00271">
    <property type="entry name" value="DnaJ"/>
    <property type="match status" value="1"/>
</dbReference>
<dbReference type="SMART" id="SM00451">
    <property type="entry name" value="ZnF_U1"/>
    <property type="match status" value="1"/>
</dbReference>
<dbReference type="Gene3D" id="3.30.160.60">
    <property type="entry name" value="Classic Zinc Finger"/>
    <property type="match status" value="1"/>
</dbReference>
<evidence type="ECO:0000313" key="3">
    <source>
        <dbReference type="EMBL" id="OMJ69243.1"/>
    </source>
</evidence>
<protein>
    <recommendedName>
        <fullName evidence="2">J domain-containing protein</fullName>
    </recommendedName>
</protein>
<dbReference type="PANTHER" id="PTHR44029:SF1">
    <property type="entry name" value="DNAJ HOMOLOG SUBFAMILY C MEMBER 21"/>
    <property type="match status" value="1"/>
</dbReference>
<keyword evidence="4" id="KW-1185">Reference proteome</keyword>
<comment type="caution">
    <text evidence="3">The sequence shown here is derived from an EMBL/GenBank/DDBJ whole genome shotgun (WGS) entry which is preliminary data.</text>
</comment>
<dbReference type="AlphaFoldDB" id="A0A1R2AXH4"/>
<dbReference type="PROSITE" id="PS50076">
    <property type="entry name" value="DNAJ_2"/>
    <property type="match status" value="1"/>
</dbReference>
<dbReference type="Pfam" id="PF12874">
    <property type="entry name" value="zf-met"/>
    <property type="match status" value="1"/>
</dbReference>
<dbReference type="Proteomes" id="UP000187209">
    <property type="component" value="Unassembled WGS sequence"/>
</dbReference>
<dbReference type="PANTHER" id="PTHR44029">
    <property type="entry name" value="DNAJ HOMOLOG SUBFAMILY C MEMBER 21"/>
    <property type="match status" value="1"/>
</dbReference>
<evidence type="ECO:0000313" key="4">
    <source>
        <dbReference type="Proteomes" id="UP000187209"/>
    </source>
</evidence>
<dbReference type="CDD" id="cd06257">
    <property type="entry name" value="DnaJ"/>
    <property type="match status" value="1"/>
</dbReference>
<organism evidence="3 4">
    <name type="scientific">Stentor coeruleus</name>
    <dbReference type="NCBI Taxonomy" id="5963"/>
    <lineage>
        <taxon>Eukaryota</taxon>
        <taxon>Sar</taxon>
        <taxon>Alveolata</taxon>
        <taxon>Ciliophora</taxon>
        <taxon>Postciliodesmatophora</taxon>
        <taxon>Heterotrichea</taxon>
        <taxon>Heterotrichida</taxon>
        <taxon>Stentoridae</taxon>
        <taxon>Stentor</taxon>
    </lineage>
</organism>
<dbReference type="SUPFAM" id="SSF57667">
    <property type="entry name" value="beta-beta-alpha zinc fingers"/>
    <property type="match status" value="1"/>
</dbReference>
<dbReference type="OrthoDB" id="5894at2759"/>
<dbReference type="GO" id="GO:0005737">
    <property type="term" value="C:cytoplasm"/>
    <property type="evidence" value="ECO:0007669"/>
    <property type="project" value="TreeGrafter"/>
</dbReference>
<dbReference type="PRINTS" id="PR00625">
    <property type="entry name" value="JDOMAIN"/>
</dbReference>
<feature type="compositionally biased region" description="Basic and acidic residues" evidence="1">
    <location>
        <begin position="449"/>
        <end position="466"/>
    </location>
</feature>
<dbReference type="GO" id="GO:0003676">
    <property type="term" value="F:nucleic acid binding"/>
    <property type="evidence" value="ECO:0007669"/>
    <property type="project" value="InterPro"/>
</dbReference>
<name>A0A1R2AXH4_9CILI</name>
<dbReference type="InterPro" id="IPR003604">
    <property type="entry name" value="Matrin/U1-like-C_Znf_C2H2"/>
</dbReference>
<dbReference type="SUPFAM" id="SSF46565">
    <property type="entry name" value="Chaperone J-domain"/>
    <property type="match status" value="1"/>
</dbReference>
<feature type="region of interest" description="Disordered" evidence="1">
    <location>
        <begin position="307"/>
        <end position="466"/>
    </location>
</feature>
<dbReference type="Gene3D" id="1.10.287.110">
    <property type="entry name" value="DnaJ domain"/>
    <property type="match status" value="1"/>
</dbReference>
<dbReference type="InterPro" id="IPR036236">
    <property type="entry name" value="Znf_C2H2_sf"/>
</dbReference>
<dbReference type="InterPro" id="IPR036869">
    <property type="entry name" value="J_dom_sf"/>
</dbReference>
<dbReference type="InterPro" id="IPR051964">
    <property type="entry name" value="Chaperone_stress_response"/>
</dbReference>
<dbReference type="InterPro" id="IPR018253">
    <property type="entry name" value="DnaJ_domain_CS"/>
</dbReference>
<dbReference type="PROSITE" id="PS00636">
    <property type="entry name" value="DNAJ_1"/>
    <property type="match status" value="1"/>
</dbReference>
<accession>A0A1R2AXH4</accession>
<evidence type="ECO:0000256" key="1">
    <source>
        <dbReference type="SAM" id="MobiDB-lite"/>
    </source>
</evidence>
<proteinExistence type="predicted"/>
<dbReference type="EMBL" id="MPUH01001222">
    <property type="protein sequence ID" value="OMJ69243.1"/>
    <property type="molecule type" value="Genomic_DNA"/>
</dbReference>
<dbReference type="Pfam" id="PF21884">
    <property type="entry name" value="ZUO1-like_ZHD"/>
    <property type="match status" value="1"/>
</dbReference>
<dbReference type="InterPro" id="IPR013087">
    <property type="entry name" value="Znf_C2H2_type"/>
</dbReference>
<dbReference type="SMART" id="SM00355">
    <property type="entry name" value="ZnF_C2H2"/>
    <property type="match status" value="2"/>
</dbReference>
<dbReference type="Pfam" id="PF00226">
    <property type="entry name" value="DnaJ"/>
    <property type="match status" value="1"/>
</dbReference>
<reference evidence="3 4" key="1">
    <citation type="submission" date="2016-11" db="EMBL/GenBank/DDBJ databases">
        <title>The macronuclear genome of Stentor coeruleus: a giant cell with tiny introns.</title>
        <authorList>
            <person name="Slabodnick M."/>
            <person name="Ruby J.G."/>
            <person name="Reiff S.B."/>
            <person name="Swart E.C."/>
            <person name="Gosai S."/>
            <person name="Prabakaran S."/>
            <person name="Witkowska E."/>
            <person name="Larue G.E."/>
            <person name="Fisher S."/>
            <person name="Freeman R.M."/>
            <person name="Gunawardena J."/>
            <person name="Chu W."/>
            <person name="Stover N.A."/>
            <person name="Gregory B.D."/>
            <person name="Nowacki M."/>
            <person name="Derisi J."/>
            <person name="Roy S.W."/>
            <person name="Marshall W.F."/>
            <person name="Sood P."/>
        </authorList>
    </citation>
    <scope>NUCLEOTIDE SEQUENCE [LARGE SCALE GENOMIC DNA]</scope>
    <source>
        <strain evidence="3">WM001</strain>
    </source>
</reference>
<evidence type="ECO:0000259" key="2">
    <source>
        <dbReference type="PROSITE" id="PS50076"/>
    </source>
</evidence>
<dbReference type="GO" id="GO:0008270">
    <property type="term" value="F:zinc ion binding"/>
    <property type="evidence" value="ECO:0007669"/>
    <property type="project" value="InterPro"/>
</dbReference>
<sequence length="519" mass="61459">MVSKTDYYELLGVNESSTTDEIKSSFRKQALIWHPDKNADRLEEAHEKFKAIHEAYSVLSDPHEKAWYDSHKSEILTGHKGEDMDLWSYFSPTAFPGGFTDAPDGFYTVYDDVFEALNKKENADVKEKGKIVTRPRFGKAENTFENMKLFYNYWGNFTTNRTFSWADAYNPSEAPNRKVRRLIEVENTKERNKQRKAYNDVVITLVDYIKKRDPRWIRFTEEARLEKIKKEEQDEIIRKAEEQKQKEYREEYRKQQAERYAKEYKEKMINKGENESNDEEEEIKHSDKESEDELLWCDICRKSFVNQGQLNNHNNSKKHKQAVQKIVKEVQLPEEAALKKPQNKKTNAKEEQKKPNKAQQEEEQKKSNKAKQEEEQKKSNKAKQEEEQKKPNKFQQEEENKINKKKNPDPVHIQESEDSDNNDDKHLLNFVKSKKNRQREDSDEFDLPEPIKKPEPKVGKKEKQENIVEEEKKIGKAKQKREKKKAQANVLLCRVCKSEFDTKNKLFTHLKESGHEKAS</sequence>
<dbReference type="InterPro" id="IPR054076">
    <property type="entry name" value="ZUO1-like_ZHD"/>
</dbReference>
<feature type="domain" description="J" evidence="2">
    <location>
        <begin position="6"/>
        <end position="72"/>
    </location>
</feature>
<dbReference type="InterPro" id="IPR001623">
    <property type="entry name" value="DnaJ_domain"/>
</dbReference>